<sequence>MAQAKFDFRGWEFTVEAISLKDAKPTPVLGLLWDKSEVVLFCDNSFVETPPDTITRLVILSYVNRVFDPIGYTCPVSLQPKILLQESWRTKVSWDSEVSTDMKKTFLKWIEDIKMLHLVKIPRKFLIGDVPSVSFHVFCDASGISYAAAVFIRCQSAHETSIQLLAAKSRIAH</sequence>
<dbReference type="PANTHER" id="PTHR47331">
    <property type="entry name" value="PHD-TYPE DOMAIN-CONTAINING PROTEIN"/>
    <property type="match status" value="1"/>
</dbReference>
<name>A0A8X6R073_NEPPI</name>
<comment type="caution">
    <text evidence="1">The sequence shown here is derived from an EMBL/GenBank/DDBJ whole genome shotgun (WGS) entry which is preliminary data.</text>
</comment>
<dbReference type="AlphaFoldDB" id="A0A8X6R073"/>
<dbReference type="InterPro" id="IPR008042">
    <property type="entry name" value="Retrotrans_Pao"/>
</dbReference>
<keyword evidence="2" id="KW-1185">Reference proteome</keyword>
<protein>
    <submittedName>
        <fullName evidence="1">Integrase core domain protein</fullName>
    </submittedName>
</protein>
<proteinExistence type="predicted"/>
<evidence type="ECO:0000313" key="1">
    <source>
        <dbReference type="EMBL" id="GFU62698.1"/>
    </source>
</evidence>
<accession>A0A8X6R073</accession>
<organism evidence="1 2">
    <name type="scientific">Nephila pilipes</name>
    <name type="common">Giant wood spider</name>
    <name type="synonym">Nephila maculata</name>
    <dbReference type="NCBI Taxonomy" id="299642"/>
    <lineage>
        <taxon>Eukaryota</taxon>
        <taxon>Metazoa</taxon>
        <taxon>Ecdysozoa</taxon>
        <taxon>Arthropoda</taxon>
        <taxon>Chelicerata</taxon>
        <taxon>Arachnida</taxon>
        <taxon>Araneae</taxon>
        <taxon>Araneomorphae</taxon>
        <taxon>Entelegynae</taxon>
        <taxon>Araneoidea</taxon>
        <taxon>Nephilidae</taxon>
        <taxon>Nephila</taxon>
    </lineage>
</organism>
<evidence type="ECO:0000313" key="2">
    <source>
        <dbReference type="Proteomes" id="UP000887013"/>
    </source>
</evidence>
<dbReference type="OrthoDB" id="6432435at2759"/>
<dbReference type="EMBL" id="BMAW01041197">
    <property type="protein sequence ID" value="GFU62698.1"/>
    <property type="molecule type" value="Genomic_DNA"/>
</dbReference>
<dbReference type="Pfam" id="PF05380">
    <property type="entry name" value="Peptidase_A17"/>
    <property type="match status" value="1"/>
</dbReference>
<reference evidence="1" key="1">
    <citation type="submission" date="2020-08" db="EMBL/GenBank/DDBJ databases">
        <title>Multicomponent nature underlies the extraordinary mechanical properties of spider dragline silk.</title>
        <authorList>
            <person name="Kono N."/>
            <person name="Nakamura H."/>
            <person name="Mori M."/>
            <person name="Yoshida Y."/>
            <person name="Ohtoshi R."/>
            <person name="Malay A.D."/>
            <person name="Moran D.A.P."/>
            <person name="Tomita M."/>
            <person name="Numata K."/>
            <person name="Arakawa K."/>
        </authorList>
    </citation>
    <scope>NUCLEOTIDE SEQUENCE</scope>
</reference>
<dbReference type="Proteomes" id="UP000887013">
    <property type="component" value="Unassembled WGS sequence"/>
</dbReference>
<gene>
    <name evidence="1" type="primary">RF55_14127</name>
    <name evidence="1" type="ORF">NPIL_504161</name>
</gene>